<dbReference type="GeneID" id="103493861"/>
<keyword evidence="8" id="KW-0418">Kinase</keyword>
<dbReference type="KEGG" id="cmo:103493861"/>
<evidence type="ECO:0000256" key="7">
    <source>
        <dbReference type="ARBA" id="ARBA00022741"/>
    </source>
</evidence>
<comment type="caution">
    <text evidence="16">Lacks conserved residue(s) required for the propagation of feature annotation.</text>
</comment>
<dbReference type="PANTHER" id="PTHR27005">
    <property type="entry name" value="WALL-ASSOCIATED RECEPTOR KINASE-LIKE 21"/>
    <property type="match status" value="1"/>
</dbReference>
<dbReference type="Pfam" id="PF00069">
    <property type="entry name" value="Pkinase"/>
    <property type="match status" value="1"/>
</dbReference>
<dbReference type="SUPFAM" id="SSF56112">
    <property type="entry name" value="Protein kinase-like (PK-like)"/>
    <property type="match status" value="1"/>
</dbReference>
<accession>A0A1S3BV80</accession>
<evidence type="ECO:0000256" key="19">
    <source>
        <dbReference type="SAM" id="Phobius"/>
    </source>
</evidence>
<dbReference type="InParanoid" id="A0A1S3BV80"/>
<dbReference type="SUPFAM" id="SSF57196">
    <property type="entry name" value="EGF/Laminin"/>
    <property type="match status" value="1"/>
</dbReference>
<dbReference type="Pfam" id="PF13947">
    <property type="entry name" value="GUB_WAK_bind"/>
    <property type="match status" value="1"/>
</dbReference>
<evidence type="ECO:0000256" key="20">
    <source>
        <dbReference type="SAM" id="SignalP"/>
    </source>
</evidence>
<keyword evidence="23" id="KW-1185">Reference proteome</keyword>
<dbReference type="PROSITE" id="PS00108">
    <property type="entry name" value="PROTEIN_KINASE_ST"/>
    <property type="match status" value="1"/>
</dbReference>
<evidence type="ECO:0000256" key="16">
    <source>
        <dbReference type="PROSITE-ProRule" id="PRU00076"/>
    </source>
</evidence>
<dbReference type="PROSITE" id="PS01187">
    <property type="entry name" value="EGF_CA"/>
    <property type="match status" value="1"/>
</dbReference>
<dbReference type="RefSeq" id="XP_008453036.2">
    <property type="nucleotide sequence ID" value="XM_008454814.3"/>
</dbReference>
<name>A0A1S3BV80_CUCME</name>
<feature type="disulfide bond" evidence="16">
    <location>
        <begin position="265"/>
        <end position="282"/>
    </location>
</feature>
<dbReference type="InterPro" id="IPR049883">
    <property type="entry name" value="NOTCH1_EGF-like"/>
</dbReference>
<evidence type="ECO:0000256" key="8">
    <source>
        <dbReference type="ARBA" id="ARBA00022777"/>
    </source>
</evidence>
<keyword evidence="7 17" id="KW-0547">Nucleotide-binding</keyword>
<evidence type="ECO:0000256" key="6">
    <source>
        <dbReference type="ARBA" id="ARBA00022729"/>
    </source>
</evidence>
<feature type="chain" id="PRO_5044565406" evidence="20">
    <location>
        <begin position="35"/>
        <end position="765"/>
    </location>
</feature>
<evidence type="ECO:0000256" key="5">
    <source>
        <dbReference type="ARBA" id="ARBA00022692"/>
    </source>
</evidence>
<feature type="signal peptide" evidence="20">
    <location>
        <begin position="1"/>
        <end position="34"/>
    </location>
</feature>
<dbReference type="InterPro" id="IPR001881">
    <property type="entry name" value="EGF-like_Ca-bd_dom"/>
</dbReference>
<dbReference type="PROSITE" id="PS50026">
    <property type="entry name" value="EGF_3"/>
    <property type="match status" value="2"/>
</dbReference>
<gene>
    <name evidence="24" type="primary">LOC103493861</name>
</gene>
<evidence type="ECO:0000256" key="14">
    <source>
        <dbReference type="ARBA" id="ARBA00047558"/>
    </source>
</evidence>
<evidence type="ECO:0000256" key="4">
    <source>
        <dbReference type="ARBA" id="ARBA00022679"/>
    </source>
</evidence>
<dbReference type="GO" id="GO:0007166">
    <property type="term" value="P:cell surface receptor signaling pathway"/>
    <property type="evidence" value="ECO:0007669"/>
    <property type="project" value="InterPro"/>
</dbReference>
<dbReference type="SMART" id="SM00179">
    <property type="entry name" value="EGF_CA"/>
    <property type="match status" value="1"/>
</dbReference>
<evidence type="ECO:0000256" key="9">
    <source>
        <dbReference type="ARBA" id="ARBA00022840"/>
    </source>
</evidence>
<dbReference type="GO" id="GO:0005524">
    <property type="term" value="F:ATP binding"/>
    <property type="evidence" value="ECO:0007669"/>
    <property type="project" value="UniProtKB-UniRule"/>
</dbReference>
<keyword evidence="5 19" id="KW-0812">Transmembrane</keyword>
<evidence type="ECO:0000259" key="21">
    <source>
        <dbReference type="PROSITE" id="PS50011"/>
    </source>
</evidence>
<dbReference type="SMART" id="SM00181">
    <property type="entry name" value="EGF"/>
    <property type="match status" value="2"/>
</dbReference>
<dbReference type="eggNOG" id="ENOG502QQPF">
    <property type="taxonomic scope" value="Eukaryota"/>
</dbReference>
<comment type="catalytic activity">
    <reaction evidence="14">
        <text>L-seryl-[protein] + ATP = O-phospho-L-seryl-[protein] + ADP + H(+)</text>
        <dbReference type="Rhea" id="RHEA:17989"/>
        <dbReference type="Rhea" id="RHEA-COMP:9863"/>
        <dbReference type="Rhea" id="RHEA-COMP:11604"/>
        <dbReference type="ChEBI" id="CHEBI:15378"/>
        <dbReference type="ChEBI" id="CHEBI:29999"/>
        <dbReference type="ChEBI" id="CHEBI:30616"/>
        <dbReference type="ChEBI" id="CHEBI:83421"/>
        <dbReference type="ChEBI" id="CHEBI:456216"/>
    </reaction>
</comment>
<keyword evidence="3 16" id="KW-0245">EGF-like domain</keyword>
<keyword evidence="6 20" id="KW-0732">Signal</keyword>
<dbReference type="InterPro" id="IPR025287">
    <property type="entry name" value="WAK_GUB"/>
</dbReference>
<evidence type="ECO:0000256" key="3">
    <source>
        <dbReference type="ARBA" id="ARBA00022536"/>
    </source>
</evidence>
<keyword evidence="12 16" id="KW-1015">Disulfide bond</keyword>
<keyword evidence="9 17" id="KW-0067">ATP-binding</keyword>
<dbReference type="InterPro" id="IPR011009">
    <property type="entry name" value="Kinase-like_dom_sf"/>
</dbReference>
<comment type="catalytic activity">
    <reaction evidence="15">
        <text>L-threonyl-[protein] + ATP = O-phospho-L-threonyl-[protein] + ADP + H(+)</text>
        <dbReference type="Rhea" id="RHEA:46608"/>
        <dbReference type="Rhea" id="RHEA-COMP:11060"/>
        <dbReference type="Rhea" id="RHEA-COMP:11605"/>
        <dbReference type="ChEBI" id="CHEBI:15378"/>
        <dbReference type="ChEBI" id="CHEBI:30013"/>
        <dbReference type="ChEBI" id="CHEBI:30616"/>
        <dbReference type="ChEBI" id="CHEBI:61977"/>
        <dbReference type="ChEBI" id="CHEBI:456216"/>
    </reaction>
</comment>
<dbReference type="InterPro" id="IPR000742">
    <property type="entry name" value="EGF"/>
</dbReference>
<dbReference type="CDD" id="cd00054">
    <property type="entry name" value="EGF_CA"/>
    <property type="match status" value="1"/>
</dbReference>
<keyword evidence="11 19" id="KW-0472">Membrane</keyword>
<dbReference type="GO" id="GO:0030247">
    <property type="term" value="F:polysaccharide binding"/>
    <property type="evidence" value="ECO:0007669"/>
    <property type="project" value="InterPro"/>
</dbReference>
<reference evidence="24" key="1">
    <citation type="submission" date="2025-08" db="UniProtKB">
        <authorList>
            <consortium name="RefSeq"/>
        </authorList>
    </citation>
    <scope>IDENTIFICATION</scope>
    <source>
        <tissue evidence="24">Stem</tissue>
    </source>
</reference>
<evidence type="ECO:0000256" key="11">
    <source>
        <dbReference type="ARBA" id="ARBA00023136"/>
    </source>
</evidence>
<feature type="region of interest" description="Disordered" evidence="18">
    <location>
        <begin position="740"/>
        <end position="765"/>
    </location>
</feature>
<dbReference type="InterPro" id="IPR017441">
    <property type="entry name" value="Protein_kinase_ATP_BS"/>
</dbReference>
<evidence type="ECO:0000256" key="18">
    <source>
        <dbReference type="SAM" id="MobiDB-lite"/>
    </source>
</evidence>
<dbReference type="InterPro" id="IPR008271">
    <property type="entry name" value="Ser/Thr_kinase_AS"/>
</dbReference>
<dbReference type="PANTHER" id="PTHR27005:SF283">
    <property type="entry name" value="OS02G0633066 PROTEIN"/>
    <property type="match status" value="1"/>
</dbReference>
<feature type="domain" description="EGF-like" evidence="22">
    <location>
        <begin position="300"/>
        <end position="333"/>
    </location>
</feature>
<dbReference type="GO" id="GO:0004674">
    <property type="term" value="F:protein serine/threonine kinase activity"/>
    <property type="evidence" value="ECO:0007669"/>
    <property type="project" value="UniProtKB-KW"/>
</dbReference>
<organism evidence="23 24">
    <name type="scientific">Cucumis melo</name>
    <name type="common">Muskmelon</name>
    <dbReference type="NCBI Taxonomy" id="3656"/>
    <lineage>
        <taxon>Eukaryota</taxon>
        <taxon>Viridiplantae</taxon>
        <taxon>Streptophyta</taxon>
        <taxon>Embryophyta</taxon>
        <taxon>Tracheophyta</taxon>
        <taxon>Spermatophyta</taxon>
        <taxon>Magnoliopsida</taxon>
        <taxon>eudicotyledons</taxon>
        <taxon>Gunneridae</taxon>
        <taxon>Pentapetalae</taxon>
        <taxon>rosids</taxon>
        <taxon>fabids</taxon>
        <taxon>Cucurbitales</taxon>
        <taxon>Cucurbitaceae</taxon>
        <taxon>Benincaseae</taxon>
        <taxon>Cucumis</taxon>
    </lineage>
</organism>
<dbReference type="InterPro" id="IPR000152">
    <property type="entry name" value="EGF-type_Asp/Asn_hydroxyl_site"/>
</dbReference>
<dbReference type="Gramene" id="MELO3C017070.2.1">
    <property type="protein sequence ID" value="MELO3C017070.2.1"/>
    <property type="gene ID" value="MELO3C017070.2"/>
</dbReference>
<evidence type="ECO:0000256" key="13">
    <source>
        <dbReference type="ARBA" id="ARBA00023180"/>
    </source>
</evidence>
<dbReference type="GO" id="GO:0005886">
    <property type="term" value="C:plasma membrane"/>
    <property type="evidence" value="ECO:0007669"/>
    <property type="project" value="TreeGrafter"/>
</dbReference>
<dbReference type="GO" id="GO:0005509">
    <property type="term" value="F:calcium ion binding"/>
    <property type="evidence" value="ECO:0007669"/>
    <property type="project" value="InterPro"/>
</dbReference>
<dbReference type="InterPro" id="IPR000719">
    <property type="entry name" value="Prot_kinase_dom"/>
</dbReference>
<feature type="binding site" evidence="17">
    <location>
        <position position="454"/>
    </location>
    <ligand>
        <name>ATP</name>
        <dbReference type="ChEBI" id="CHEBI:30616"/>
    </ligand>
</feature>
<keyword evidence="4" id="KW-0808">Transferase</keyword>
<dbReference type="PROSITE" id="PS00107">
    <property type="entry name" value="PROTEIN_KINASE_ATP"/>
    <property type="match status" value="1"/>
</dbReference>
<dbReference type="Proteomes" id="UP001652600">
    <property type="component" value="Chromosome 7"/>
</dbReference>
<dbReference type="Gene3D" id="3.30.200.20">
    <property type="entry name" value="Phosphorylase Kinase, domain 1"/>
    <property type="match status" value="1"/>
</dbReference>
<proteinExistence type="predicted"/>
<dbReference type="AlphaFoldDB" id="A0A1S3BV80"/>
<protein>
    <submittedName>
        <fullName evidence="24">Wall-associated receptor kinase 2-like</fullName>
    </submittedName>
</protein>
<evidence type="ECO:0000256" key="10">
    <source>
        <dbReference type="ARBA" id="ARBA00022989"/>
    </source>
</evidence>
<feature type="compositionally biased region" description="Basic and acidic residues" evidence="18">
    <location>
        <begin position="740"/>
        <end position="756"/>
    </location>
</feature>
<evidence type="ECO:0000256" key="1">
    <source>
        <dbReference type="ARBA" id="ARBA00004479"/>
    </source>
</evidence>
<feature type="domain" description="EGF-like" evidence="22">
    <location>
        <begin position="249"/>
        <end position="299"/>
    </location>
</feature>
<dbReference type="PROSITE" id="PS00010">
    <property type="entry name" value="ASX_HYDROXYL"/>
    <property type="match status" value="1"/>
</dbReference>
<keyword evidence="13" id="KW-0325">Glycoprotein</keyword>
<dbReference type="SMART" id="SM00220">
    <property type="entry name" value="S_TKc"/>
    <property type="match status" value="1"/>
</dbReference>
<evidence type="ECO:0000256" key="17">
    <source>
        <dbReference type="PROSITE-ProRule" id="PRU10141"/>
    </source>
</evidence>
<dbReference type="Pfam" id="PF07645">
    <property type="entry name" value="EGF_CA"/>
    <property type="match status" value="1"/>
</dbReference>
<evidence type="ECO:0000256" key="12">
    <source>
        <dbReference type="ARBA" id="ARBA00023157"/>
    </source>
</evidence>
<dbReference type="InterPro" id="IPR018097">
    <property type="entry name" value="EGF_Ca-bd_CS"/>
</dbReference>
<evidence type="ECO:0000256" key="15">
    <source>
        <dbReference type="ARBA" id="ARBA00047951"/>
    </source>
</evidence>
<dbReference type="InterPro" id="IPR045274">
    <property type="entry name" value="WAK-like"/>
</dbReference>
<evidence type="ECO:0000256" key="2">
    <source>
        <dbReference type="ARBA" id="ARBA00022527"/>
    </source>
</evidence>
<keyword evidence="10 19" id="KW-1133">Transmembrane helix</keyword>
<feature type="transmembrane region" description="Helical" evidence="19">
    <location>
        <begin position="350"/>
        <end position="373"/>
    </location>
</feature>
<evidence type="ECO:0000313" key="24">
    <source>
        <dbReference type="RefSeq" id="XP_008453036.2"/>
    </source>
</evidence>
<sequence length="765" mass="85154">MYIQLHSIHYLLSTQSKMLHLLLLFIVLVSSCAAVDTKPGCPSNCGNVTVPYPFGIGFGCYMATGFDITCNSTYDPPLPFLGTSNLQVEEISEAKLRIRNFVSFKCYTPTGALTRSIASWINLGKLPLFFSTTNKFTAIGCDTMALITGSEGLSYTSGCVSLCSNKETVINGSCSGIGCCQTDVPRGLKRFQSAIGNLNNHTKTWQYNPCSYAFLVDQDRYTFRVSDLADPNFISTIQSLPVVLDWVVGSTTCEEARKGLSTYVCQANSECYDSESGSGYQCRCRRGFSGNPYLSSGCQDIDECAGPNNPCEGICVNTPGSYYCSCPHGSYGDGKKEGKGCINKTKQFPLIQLTLGLASTLLFVVVTATWLYFSIKKRNLIRLREKFFHQNGGFLLRQQLSQHDVAVDSTKIFTAEELEKATDNYAETRILGRGGNGTVYKGILPDGKTVAIKKSKIVDESQIEQFINEVIILTQINHRNVVKLMGCCLETEVPLLVYEFVSNGTLHSHIHDKNRFNNNSLSWEDRMRIATETSGALAYLHSAASTPIIHRDVKSANILLDKKCTAKVADFGASKFIPMDQSQITTLVQGTFGYLDPEYFQTSQLTEKSDVYSFGVVLVELLTGELPVSFERSETERNLSSYFVACLREKRLFRILDGRVLREGKREQLIAAAELARRCLKLKGEDRPRMREVVSELERLTMKSDGVNVNETQTLVEVEQYSDLYPIQYTSTFQPYAFDHSHDSTSSHSQEDDGSRLLHSFHLSR</sequence>
<feature type="domain" description="Protein kinase" evidence="21">
    <location>
        <begin position="425"/>
        <end position="700"/>
    </location>
</feature>
<dbReference type="CDD" id="cd14066">
    <property type="entry name" value="STKc_IRAK"/>
    <property type="match status" value="1"/>
</dbReference>
<dbReference type="Gene3D" id="2.10.25.10">
    <property type="entry name" value="Laminin"/>
    <property type="match status" value="2"/>
</dbReference>
<dbReference type="PROSITE" id="PS50011">
    <property type="entry name" value="PROTEIN_KINASE_DOM"/>
    <property type="match status" value="1"/>
</dbReference>
<dbReference type="InterPro" id="IPR013695">
    <property type="entry name" value="WAK"/>
</dbReference>
<dbReference type="Gene3D" id="1.10.510.10">
    <property type="entry name" value="Transferase(Phosphotransferase) domain 1"/>
    <property type="match status" value="1"/>
</dbReference>
<comment type="subcellular location">
    <subcellularLocation>
        <location evidence="1">Membrane</location>
        <topology evidence="1">Single-pass type I membrane protein</topology>
    </subcellularLocation>
</comment>
<dbReference type="Pfam" id="PF08488">
    <property type="entry name" value="WAK"/>
    <property type="match status" value="1"/>
</dbReference>
<evidence type="ECO:0000259" key="22">
    <source>
        <dbReference type="PROSITE" id="PS50026"/>
    </source>
</evidence>
<evidence type="ECO:0000313" key="23">
    <source>
        <dbReference type="Proteomes" id="UP001652600"/>
    </source>
</evidence>
<keyword evidence="2" id="KW-0723">Serine/threonine-protein kinase</keyword>